<dbReference type="EMBL" id="WTPW01002059">
    <property type="protein sequence ID" value="KAF0399784.1"/>
    <property type="molecule type" value="Genomic_DNA"/>
</dbReference>
<name>A0A8H4A1T3_GIGMA</name>
<accession>A0A8H4A1T3</accession>
<dbReference type="AlphaFoldDB" id="A0A8H4A1T3"/>
<dbReference type="SUPFAM" id="SSF56024">
    <property type="entry name" value="Phospholipase D/nuclease"/>
    <property type="match status" value="1"/>
</dbReference>
<gene>
    <name evidence="1" type="ORF">F8M41_009674</name>
</gene>
<organism evidence="1 2">
    <name type="scientific">Gigaspora margarita</name>
    <dbReference type="NCBI Taxonomy" id="4874"/>
    <lineage>
        <taxon>Eukaryota</taxon>
        <taxon>Fungi</taxon>
        <taxon>Fungi incertae sedis</taxon>
        <taxon>Mucoromycota</taxon>
        <taxon>Glomeromycotina</taxon>
        <taxon>Glomeromycetes</taxon>
        <taxon>Diversisporales</taxon>
        <taxon>Gigasporaceae</taxon>
        <taxon>Gigaspora</taxon>
    </lineage>
</organism>
<dbReference type="GO" id="GO:0005634">
    <property type="term" value="C:nucleus"/>
    <property type="evidence" value="ECO:0007669"/>
    <property type="project" value="InterPro"/>
</dbReference>
<evidence type="ECO:0000313" key="2">
    <source>
        <dbReference type="Proteomes" id="UP000439903"/>
    </source>
</evidence>
<protein>
    <submittedName>
        <fullName evidence="1">Phospholipase D/nuclease</fullName>
    </submittedName>
</protein>
<dbReference type="Proteomes" id="UP000439903">
    <property type="component" value="Unassembled WGS sequence"/>
</dbReference>
<comment type="caution">
    <text evidence="1">The sequence shown here is derived from an EMBL/GenBank/DDBJ whole genome shotgun (WGS) entry which is preliminary data.</text>
</comment>
<dbReference type="GO" id="GO:0008081">
    <property type="term" value="F:phosphoric diester hydrolase activity"/>
    <property type="evidence" value="ECO:0007669"/>
    <property type="project" value="InterPro"/>
</dbReference>
<dbReference type="Gene3D" id="3.30.870.10">
    <property type="entry name" value="Endonuclease Chain A"/>
    <property type="match status" value="1"/>
</dbReference>
<sequence>MLLFFDGWMRVVVASGNLIPYDWETNENVIFVQDFPIVQATGSNNRNLHPFAKDIKDFILAIGFKNHIVNKLSQYDFSRAKAKLVASIPGEYKGIEDMKNMVTGTSTISSLNVDFLHEFYRSASGIDPLEISKPHAKKGQGVEIPLPQI</sequence>
<keyword evidence="2" id="KW-1185">Reference proteome</keyword>
<dbReference type="PANTHER" id="PTHR12415">
    <property type="entry name" value="TYROSYL-DNA PHOSPHODIESTERASE 1"/>
    <property type="match status" value="1"/>
</dbReference>
<evidence type="ECO:0000313" key="1">
    <source>
        <dbReference type="EMBL" id="KAF0399784.1"/>
    </source>
</evidence>
<dbReference type="InterPro" id="IPR010347">
    <property type="entry name" value="Tdp1"/>
</dbReference>
<reference evidence="1 2" key="1">
    <citation type="journal article" date="2019" name="Environ. Microbiol.">
        <title>At the nexus of three kingdoms: the genome of the mycorrhizal fungus Gigaspora margarita provides insights into plant, endobacterial and fungal interactions.</title>
        <authorList>
            <person name="Venice F."/>
            <person name="Ghignone S."/>
            <person name="Salvioli di Fossalunga A."/>
            <person name="Amselem J."/>
            <person name="Novero M."/>
            <person name="Xianan X."/>
            <person name="Sedzielewska Toro K."/>
            <person name="Morin E."/>
            <person name="Lipzen A."/>
            <person name="Grigoriev I.V."/>
            <person name="Henrissat B."/>
            <person name="Martin F.M."/>
            <person name="Bonfante P."/>
        </authorList>
    </citation>
    <scope>NUCLEOTIDE SEQUENCE [LARGE SCALE GENOMIC DNA]</scope>
    <source>
        <strain evidence="1 2">BEG34</strain>
    </source>
</reference>
<dbReference type="GO" id="GO:0006281">
    <property type="term" value="P:DNA repair"/>
    <property type="evidence" value="ECO:0007669"/>
    <property type="project" value="InterPro"/>
</dbReference>
<dbReference type="Pfam" id="PF06087">
    <property type="entry name" value="Tyr-DNA_phospho"/>
    <property type="match status" value="1"/>
</dbReference>
<proteinExistence type="predicted"/>
<dbReference type="OrthoDB" id="47785at2759"/>